<proteinExistence type="predicted"/>
<feature type="region of interest" description="Disordered" evidence="1">
    <location>
        <begin position="53"/>
        <end position="75"/>
    </location>
</feature>
<evidence type="ECO:0000256" key="1">
    <source>
        <dbReference type="SAM" id="MobiDB-lite"/>
    </source>
</evidence>
<name>A0AAD9H598_9PEZI</name>
<dbReference type="EMBL" id="MU843029">
    <property type="protein sequence ID" value="KAK2022726.1"/>
    <property type="molecule type" value="Genomic_DNA"/>
</dbReference>
<organism evidence="2 3">
    <name type="scientific">Colletotrichum zoysiae</name>
    <dbReference type="NCBI Taxonomy" id="1216348"/>
    <lineage>
        <taxon>Eukaryota</taxon>
        <taxon>Fungi</taxon>
        <taxon>Dikarya</taxon>
        <taxon>Ascomycota</taxon>
        <taxon>Pezizomycotina</taxon>
        <taxon>Sordariomycetes</taxon>
        <taxon>Hypocreomycetidae</taxon>
        <taxon>Glomerellales</taxon>
        <taxon>Glomerellaceae</taxon>
        <taxon>Colletotrichum</taxon>
        <taxon>Colletotrichum graminicola species complex</taxon>
    </lineage>
</organism>
<evidence type="ECO:0000313" key="3">
    <source>
        <dbReference type="Proteomes" id="UP001232148"/>
    </source>
</evidence>
<sequence>MAHWREPEVIGVGSSMFRPDCQMQVSMPQRPVIPISLGKRERVAWNLHAVGRSSLPSRQKDGGRSGHGPRLPVNQSDVQTFAPGREPTVTSDTCVCVSLQNNLTGTFTYKPGAFRPGGPWTNVGLTRTREQKATSASRMAKRRATVSPGLIFHFTLCAMAISDFTPPPPLSGPSRCRGIIVLSSSPTLPWKEDRLKEL</sequence>
<accession>A0AAD9H598</accession>
<dbReference type="AlphaFoldDB" id="A0AAD9H598"/>
<reference evidence="2" key="1">
    <citation type="submission" date="2021-06" db="EMBL/GenBank/DDBJ databases">
        <title>Comparative genomics, transcriptomics and evolutionary studies reveal genomic signatures of adaptation to plant cell wall in hemibiotrophic fungi.</title>
        <authorList>
            <consortium name="DOE Joint Genome Institute"/>
            <person name="Baroncelli R."/>
            <person name="Diaz J.F."/>
            <person name="Benocci T."/>
            <person name="Peng M."/>
            <person name="Battaglia E."/>
            <person name="Haridas S."/>
            <person name="Andreopoulos W."/>
            <person name="Labutti K."/>
            <person name="Pangilinan J."/>
            <person name="Floch G.L."/>
            <person name="Makela M.R."/>
            <person name="Henrissat B."/>
            <person name="Grigoriev I.V."/>
            <person name="Crouch J.A."/>
            <person name="De Vries R.P."/>
            <person name="Sukno S.A."/>
            <person name="Thon M.R."/>
        </authorList>
    </citation>
    <scope>NUCLEOTIDE SEQUENCE</scope>
    <source>
        <strain evidence="2">MAFF235873</strain>
    </source>
</reference>
<evidence type="ECO:0000313" key="2">
    <source>
        <dbReference type="EMBL" id="KAK2022726.1"/>
    </source>
</evidence>
<keyword evidence="3" id="KW-1185">Reference proteome</keyword>
<protein>
    <submittedName>
        <fullName evidence="2">Uncharacterized protein</fullName>
    </submittedName>
</protein>
<dbReference type="Proteomes" id="UP001232148">
    <property type="component" value="Unassembled WGS sequence"/>
</dbReference>
<comment type="caution">
    <text evidence="2">The sequence shown here is derived from an EMBL/GenBank/DDBJ whole genome shotgun (WGS) entry which is preliminary data.</text>
</comment>
<gene>
    <name evidence="2" type="ORF">LX32DRAFT_185044</name>
</gene>